<name>M5UJU6_9BACT</name>
<dbReference type="OrthoDB" id="250924at2"/>
<organism evidence="3 4">
    <name type="scientific">Rhodopirellula sallentina SM41</name>
    <dbReference type="NCBI Taxonomy" id="1263870"/>
    <lineage>
        <taxon>Bacteria</taxon>
        <taxon>Pseudomonadati</taxon>
        <taxon>Planctomycetota</taxon>
        <taxon>Planctomycetia</taxon>
        <taxon>Pirellulales</taxon>
        <taxon>Pirellulaceae</taxon>
        <taxon>Rhodopirellula</taxon>
    </lineage>
</organism>
<protein>
    <submittedName>
        <fullName evidence="3">CHAD domain-containing protein</fullName>
    </submittedName>
</protein>
<evidence type="ECO:0000313" key="3">
    <source>
        <dbReference type="EMBL" id="EMI56283.1"/>
    </source>
</evidence>
<dbReference type="EMBL" id="ANOH01000157">
    <property type="protein sequence ID" value="EMI56283.1"/>
    <property type="molecule type" value="Genomic_DNA"/>
</dbReference>
<dbReference type="PANTHER" id="PTHR39339:SF1">
    <property type="entry name" value="CHAD DOMAIN-CONTAINING PROTEIN"/>
    <property type="match status" value="1"/>
</dbReference>
<evidence type="ECO:0000313" key="4">
    <source>
        <dbReference type="Proteomes" id="UP000011885"/>
    </source>
</evidence>
<dbReference type="PANTHER" id="PTHR39339">
    <property type="entry name" value="SLR1444 PROTEIN"/>
    <property type="match status" value="1"/>
</dbReference>
<dbReference type="PATRIC" id="fig|1263870.3.peg.2424"/>
<reference evidence="3 4" key="1">
    <citation type="journal article" date="2013" name="Mar. Genomics">
        <title>Expression of sulfatases in Rhodopirellula baltica and the diversity of sulfatases in the genus Rhodopirellula.</title>
        <authorList>
            <person name="Wegner C.E."/>
            <person name="Richter-Heitmann T."/>
            <person name="Klindworth A."/>
            <person name="Klockow C."/>
            <person name="Richter M."/>
            <person name="Achstetter T."/>
            <person name="Glockner F.O."/>
            <person name="Harder J."/>
        </authorList>
    </citation>
    <scope>NUCLEOTIDE SEQUENCE [LARGE SCALE GENOMIC DNA]</scope>
    <source>
        <strain evidence="3 4">SM41</strain>
    </source>
</reference>
<feature type="compositionally biased region" description="Basic and acidic residues" evidence="1">
    <location>
        <begin position="345"/>
        <end position="354"/>
    </location>
</feature>
<dbReference type="Pfam" id="PF05235">
    <property type="entry name" value="CHAD"/>
    <property type="match status" value="1"/>
</dbReference>
<dbReference type="Gene3D" id="1.40.20.10">
    <property type="entry name" value="CHAD domain"/>
    <property type="match status" value="1"/>
</dbReference>
<feature type="domain" description="CHAD" evidence="2">
    <location>
        <begin position="14"/>
        <end position="292"/>
    </location>
</feature>
<dbReference type="InterPro" id="IPR038186">
    <property type="entry name" value="CHAD_dom_sf"/>
</dbReference>
<dbReference type="SMART" id="SM00880">
    <property type="entry name" value="CHAD"/>
    <property type="match status" value="1"/>
</dbReference>
<dbReference type="InterPro" id="IPR007899">
    <property type="entry name" value="CHAD_dom"/>
</dbReference>
<comment type="caution">
    <text evidence="3">The sequence shown here is derived from an EMBL/GenBank/DDBJ whole genome shotgun (WGS) entry which is preliminary data.</text>
</comment>
<dbReference type="AlphaFoldDB" id="M5UJU6"/>
<dbReference type="PROSITE" id="PS51708">
    <property type="entry name" value="CHAD"/>
    <property type="match status" value="1"/>
</dbReference>
<sequence>MSKAKKLSPAYESSSLVTAAAKESLKQRLKAAWRYAPKAAKKANEDIEYVHQLRVSVRRANAAIELYASLLPRQQRRLVNKQLRSLRKAAGQARDLDILQLRLHKLDPKSSSKEFGALLDFVKLQRKRAQRDIKRGYAKAKRQDFQANAKRLLKSVKWRGDGEQPDFGTFARTAFEPMVERFFAAAAVDMSDIEMLHQLRIEGKNIRYAIDLLSPAFCGKFTKQNTATFVVLQDKLGTINDHASAIAFYQGLLKTKGTRDCKSAIKEMVEFEKKELEATRADFASWWSDRRVAEMRKQFTMVLSASGAADKVATDIAATDIATTTESDTAGSDAADSDAVSQDDAAGKEAAKAN</sequence>
<dbReference type="Proteomes" id="UP000011885">
    <property type="component" value="Unassembled WGS sequence"/>
</dbReference>
<proteinExistence type="predicted"/>
<accession>M5UJU6</accession>
<keyword evidence="4" id="KW-1185">Reference proteome</keyword>
<dbReference type="RefSeq" id="WP_008677685.1">
    <property type="nucleotide sequence ID" value="NZ_ANOH01000157.1"/>
</dbReference>
<feature type="region of interest" description="Disordered" evidence="1">
    <location>
        <begin position="323"/>
        <end position="354"/>
    </location>
</feature>
<gene>
    <name evidence="3" type="ORF">RSSM_02279</name>
</gene>
<feature type="compositionally biased region" description="Low complexity" evidence="1">
    <location>
        <begin position="323"/>
        <end position="344"/>
    </location>
</feature>
<evidence type="ECO:0000259" key="2">
    <source>
        <dbReference type="PROSITE" id="PS51708"/>
    </source>
</evidence>
<evidence type="ECO:0000256" key="1">
    <source>
        <dbReference type="SAM" id="MobiDB-lite"/>
    </source>
</evidence>